<reference evidence="2 3" key="1">
    <citation type="submission" date="2023-12" db="EMBL/GenBank/DDBJ databases">
        <title>A high-quality genome assembly for Dillenia turbinata (Dilleniales).</title>
        <authorList>
            <person name="Chanderbali A."/>
        </authorList>
    </citation>
    <scope>NUCLEOTIDE SEQUENCE [LARGE SCALE GENOMIC DNA]</scope>
    <source>
        <strain evidence="2">LSX21</strain>
        <tissue evidence="2">Leaf</tissue>
    </source>
</reference>
<organism evidence="2 3">
    <name type="scientific">Dillenia turbinata</name>
    <dbReference type="NCBI Taxonomy" id="194707"/>
    <lineage>
        <taxon>Eukaryota</taxon>
        <taxon>Viridiplantae</taxon>
        <taxon>Streptophyta</taxon>
        <taxon>Embryophyta</taxon>
        <taxon>Tracheophyta</taxon>
        <taxon>Spermatophyta</taxon>
        <taxon>Magnoliopsida</taxon>
        <taxon>eudicotyledons</taxon>
        <taxon>Gunneridae</taxon>
        <taxon>Pentapetalae</taxon>
        <taxon>Dilleniales</taxon>
        <taxon>Dilleniaceae</taxon>
        <taxon>Dillenia</taxon>
    </lineage>
</organism>
<evidence type="ECO:0000256" key="1">
    <source>
        <dbReference type="SAM" id="MobiDB-lite"/>
    </source>
</evidence>
<protein>
    <submittedName>
        <fullName evidence="2">Uncharacterized protein</fullName>
    </submittedName>
</protein>
<evidence type="ECO:0000313" key="2">
    <source>
        <dbReference type="EMBL" id="KAK6942216.1"/>
    </source>
</evidence>
<feature type="compositionally biased region" description="Polar residues" evidence="1">
    <location>
        <begin position="16"/>
        <end position="28"/>
    </location>
</feature>
<sequence length="88" mass="10349">MNCMYQQFQPKRKQLSKNSDQNESNFRSSDAKNSRRSAIMGFMSTTNISYLALKPSVNISLESPFFYIKETSVHEIMQRKRKQNYSLL</sequence>
<accession>A0AAN8W5N6</accession>
<comment type="caution">
    <text evidence="2">The sequence shown here is derived from an EMBL/GenBank/DDBJ whole genome shotgun (WGS) entry which is preliminary data.</text>
</comment>
<evidence type="ECO:0000313" key="3">
    <source>
        <dbReference type="Proteomes" id="UP001370490"/>
    </source>
</evidence>
<name>A0AAN8W5N6_9MAGN</name>
<proteinExistence type="predicted"/>
<dbReference type="EMBL" id="JBAMMX010000004">
    <property type="protein sequence ID" value="KAK6942216.1"/>
    <property type="molecule type" value="Genomic_DNA"/>
</dbReference>
<feature type="region of interest" description="Disordered" evidence="1">
    <location>
        <begin position="1"/>
        <end position="33"/>
    </location>
</feature>
<dbReference type="AlphaFoldDB" id="A0AAN8W5N6"/>
<gene>
    <name evidence="2" type="ORF">RJ641_027593</name>
</gene>
<keyword evidence="3" id="KW-1185">Reference proteome</keyword>
<dbReference type="Proteomes" id="UP001370490">
    <property type="component" value="Unassembled WGS sequence"/>
</dbReference>